<dbReference type="InterPro" id="IPR019156">
    <property type="entry name" value="Ataxin-10_domain"/>
</dbReference>
<evidence type="ECO:0000256" key="2">
    <source>
        <dbReference type="ARBA" id="ARBA00023306"/>
    </source>
</evidence>
<dbReference type="Proteomes" id="UP000515146">
    <property type="component" value="Unplaced"/>
</dbReference>
<dbReference type="GO" id="GO:0005829">
    <property type="term" value="C:cytosol"/>
    <property type="evidence" value="ECO:0007669"/>
    <property type="project" value="TreeGrafter"/>
</dbReference>
<dbReference type="PANTHER" id="PTHR13255">
    <property type="entry name" value="ATAXIN-10"/>
    <property type="match status" value="1"/>
</dbReference>
<dbReference type="AlphaFoldDB" id="A0A6P6Y9K7"/>
<dbReference type="KEGG" id="dpte:113795947"/>
<dbReference type="PANTHER" id="PTHR13255:SF0">
    <property type="entry name" value="ATAXIN-10"/>
    <property type="match status" value="1"/>
</dbReference>
<dbReference type="OrthoDB" id="379794at2759"/>
<dbReference type="RefSeq" id="XP_027201990.1">
    <property type="nucleotide sequence ID" value="XM_027346189.1"/>
</dbReference>
<dbReference type="InterPro" id="IPR051374">
    <property type="entry name" value="Ataxin-10/CTR86_families"/>
</dbReference>
<gene>
    <name evidence="5" type="primary">LOC113795947</name>
</gene>
<reference evidence="5" key="1">
    <citation type="submission" date="2025-08" db="UniProtKB">
        <authorList>
            <consortium name="RefSeq"/>
        </authorList>
    </citation>
    <scope>IDENTIFICATION</scope>
    <source>
        <strain evidence="5">Airmid</strain>
    </source>
</reference>
<sequence>MILLDICMEFVDDECKKQKQISTIKNIEPDDCINLYDCQLCPLPEEFVKFINQLFHHQIREYFNKSNFDSNSEDLIVFSKISSFLLKIIAFKSYENILKKNDDYFKNLLDILSCFHSMSNDPKSIFFTQDLRSTNNNNKCFAENESVFGFKRNIIGLIANYLHENMQAQEQLRISGRFIALLDSAKIDRNNPFILQWTIFAIRNALKNNPANQQFIENLQKQGEIFDDKIFNDKIKFI</sequence>
<protein>
    <submittedName>
        <fullName evidence="5">Ataxin-10-like</fullName>
    </submittedName>
</protein>
<evidence type="ECO:0000256" key="1">
    <source>
        <dbReference type="ARBA" id="ARBA00022618"/>
    </source>
</evidence>
<keyword evidence="4" id="KW-1185">Reference proteome</keyword>
<feature type="domain" description="Ataxin-10" evidence="3">
    <location>
        <begin position="150"/>
        <end position="227"/>
    </location>
</feature>
<dbReference type="OMA" id="LLDICME"/>
<evidence type="ECO:0000313" key="5">
    <source>
        <dbReference type="RefSeq" id="XP_027201990.1"/>
    </source>
</evidence>
<accession>A0A6P6Y9K7</accession>
<dbReference type="InParanoid" id="A0A6P6Y9K7"/>
<evidence type="ECO:0000259" key="3">
    <source>
        <dbReference type="Pfam" id="PF09759"/>
    </source>
</evidence>
<keyword evidence="1" id="KW-0132">Cell division</keyword>
<dbReference type="GO" id="GO:0031175">
    <property type="term" value="P:neuron projection development"/>
    <property type="evidence" value="ECO:0007669"/>
    <property type="project" value="TreeGrafter"/>
</dbReference>
<organism evidence="4 5">
    <name type="scientific">Dermatophagoides pteronyssinus</name>
    <name type="common">European house dust mite</name>
    <dbReference type="NCBI Taxonomy" id="6956"/>
    <lineage>
        <taxon>Eukaryota</taxon>
        <taxon>Metazoa</taxon>
        <taxon>Ecdysozoa</taxon>
        <taxon>Arthropoda</taxon>
        <taxon>Chelicerata</taxon>
        <taxon>Arachnida</taxon>
        <taxon>Acari</taxon>
        <taxon>Acariformes</taxon>
        <taxon>Sarcoptiformes</taxon>
        <taxon>Astigmata</taxon>
        <taxon>Psoroptidia</taxon>
        <taxon>Analgoidea</taxon>
        <taxon>Pyroglyphidae</taxon>
        <taxon>Dermatophagoidinae</taxon>
        <taxon>Dermatophagoides</taxon>
    </lineage>
</organism>
<dbReference type="Pfam" id="PF09759">
    <property type="entry name" value="Atx10homo_assoc"/>
    <property type="match status" value="1"/>
</dbReference>
<proteinExistence type="predicted"/>
<keyword evidence="2" id="KW-0131">Cell cycle</keyword>
<evidence type="ECO:0000313" key="4">
    <source>
        <dbReference type="Proteomes" id="UP000515146"/>
    </source>
</evidence>
<dbReference type="GO" id="GO:0051301">
    <property type="term" value="P:cell division"/>
    <property type="evidence" value="ECO:0007669"/>
    <property type="project" value="UniProtKB-KW"/>
</dbReference>
<name>A0A6P6Y9K7_DERPT</name>